<evidence type="ECO:0000256" key="6">
    <source>
        <dbReference type="PROSITE-ProRule" id="PRU00182"/>
    </source>
</evidence>
<dbReference type="RefSeq" id="WP_072744518.1">
    <property type="nucleotide sequence ID" value="NZ_FQXR01000008.1"/>
</dbReference>
<dbReference type="SUPFAM" id="SSF55120">
    <property type="entry name" value="Pseudouridine synthase"/>
    <property type="match status" value="1"/>
</dbReference>
<dbReference type="EMBL" id="FQXR01000008">
    <property type="protein sequence ID" value="SHI04000.1"/>
    <property type="molecule type" value="Genomic_DNA"/>
</dbReference>
<dbReference type="Proteomes" id="UP000184389">
    <property type="component" value="Unassembled WGS sequence"/>
</dbReference>
<accession>A0A1M5XW29</accession>
<dbReference type="NCBIfam" id="TIGR00005">
    <property type="entry name" value="rluA_subfam"/>
    <property type="match status" value="1"/>
</dbReference>
<evidence type="ECO:0000256" key="7">
    <source>
        <dbReference type="RuleBase" id="RU362028"/>
    </source>
</evidence>
<gene>
    <name evidence="9" type="ORF">SAMN02745180_01858</name>
</gene>
<dbReference type="InterPro" id="IPR002942">
    <property type="entry name" value="S4_RNA-bd"/>
</dbReference>
<dbReference type="GO" id="GO:0120159">
    <property type="term" value="F:rRNA pseudouridine synthase activity"/>
    <property type="evidence" value="ECO:0007669"/>
    <property type="project" value="UniProtKB-ARBA"/>
</dbReference>
<evidence type="ECO:0000256" key="1">
    <source>
        <dbReference type="ARBA" id="ARBA00000073"/>
    </source>
</evidence>
<dbReference type="SUPFAM" id="SSF55174">
    <property type="entry name" value="Alpha-L RNA-binding motif"/>
    <property type="match status" value="1"/>
</dbReference>
<comment type="similarity">
    <text evidence="2 7">Belongs to the pseudouridine synthase RluA family.</text>
</comment>
<name>A0A1M5XW29_9FIRM</name>
<dbReference type="PANTHER" id="PTHR21600">
    <property type="entry name" value="MITOCHONDRIAL RNA PSEUDOURIDINE SYNTHASE"/>
    <property type="match status" value="1"/>
</dbReference>
<dbReference type="CDD" id="cd02869">
    <property type="entry name" value="PseudoU_synth_RluA_like"/>
    <property type="match status" value="1"/>
</dbReference>
<evidence type="ECO:0000313" key="10">
    <source>
        <dbReference type="Proteomes" id="UP000184389"/>
    </source>
</evidence>
<dbReference type="AlphaFoldDB" id="A0A1M5XW29"/>
<dbReference type="Pfam" id="PF00849">
    <property type="entry name" value="PseudoU_synth_2"/>
    <property type="match status" value="1"/>
</dbReference>
<dbReference type="EC" id="5.4.99.-" evidence="7"/>
<dbReference type="STRING" id="1123281.SAMN02745180_01858"/>
<feature type="domain" description="RNA-binding S4" evidence="8">
    <location>
        <begin position="14"/>
        <end position="78"/>
    </location>
</feature>
<evidence type="ECO:0000256" key="2">
    <source>
        <dbReference type="ARBA" id="ARBA00010876"/>
    </source>
</evidence>
<feature type="active site" evidence="5">
    <location>
        <position position="137"/>
    </location>
</feature>
<dbReference type="InterPro" id="IPR036986">
    <property type="entry name" value="S4_RNA-bd_sf"/>
</dbReference>
<dbReference type="PROSITE" id="PS01129">
    <property type="entry name" value="PSI_RLU"/>
    <property type="match status" value="1"/>
</dbReference>
<comment type="catalytic activity">
    <reaction evidence="1 7">
        <text>a uridine in RNA = a pseudouridine in RNA</text>
        <dbReference type="Rhea" id="RHEA:48348"/>
        <dbReference type="Rhea" id="RHEA-COMP:12068"/>
        <dbReference type="Rhea" id="RHEA-COMP:12069"/>
        <dbReference type="ChEBI" id="CHEBI:65314"/>
        <dbReference type="ChEBI" id="CHEBI:65315"/>
    </reaction>
</comment>
<dbReference type="GO" id="GO:0003723">
    <property type="term" value="F:RNA binding"/>
    <property type="evidence" value="ECO:0007669"/>
    <property type="project" value="UniProtKB-KW"/>
</dbReference>
<keyword evidence="4 7" id="KW-0413">Isomerase</keyword>
<evidence type="ECO:0000259" key="8">
    <source>
        <dbReference type="SMART" id="SM00363"/>
    </source>
</evidence>
<dbReference type="FunFam" id="3.30.2350.10:FF:000006">
    <property type="entry name" value="Pseudouridine synthase"/>
    <property type="match status" value="1"/>
</dbReference>
<dbReference type="InterPro" id="IPR006224">
    <property type="entry name" value="PsdUridine_synth_RluA-like_CS"/>
</dbReference>
<evidence type="ECO:0000256" key="5">
    <source>
        <dbReference type="PIRSR" id="PIRSR606225-1"/>
    </source>
</evidence>
<dbReference type="Gene3D" id="3.30.2350.10">
    <property type="entry name" value="Pseudouridine synthase"/>
    <property type="match status" value="1"/>
</dbReference>
<evidence type="ECO:0000313" key="9">
    <source>
        <dbReference type="EMBL" id="SHI04000.1"/>
    </source>
</evidence>
<dbReference type="PROSITE" id="PS50889">
    <property type="entry name" value="S4"/>
    <property type="match status" value="1"/>
</dbReference>
<proteinExistence type="inferred from homology"/>
<organism evidence="9 10">
    <name type="scientific">Sporanaerobacter acetigenes DSM 13106</name>
    <dbReference type="NCBI Taxonomy" id="1123281"/>
    <lineage>
        <taxon>Bacteria</taxon>
        <taxon>Bacillati</taxon>
        <taxon>Bacillota</taxon>
        <taxon>Tissierellia</taxon>
        <taxon>Tissierellales</taxon>
        <taxon>Sporanaerobacteraceae</taxon>
        <taxon>Sporanaerobacter</taxon>
    </lineage>
</organism>
<evidence type="ECO:0000256" key="3">
    <source>
        <dbReference type="ARBA" id="ARBA00022884"/>
    </source>
</evidence>
<keyword evidence="10" id="KW-1185">Reference proteome</keyword>
<dbReference type="InterPro" id="IPR006145">
    <property type="entry name" value="PsdUridine_synth_RsuA/RluA"/>
</dbReference>
<dbReference type="InterPro" id="IPR006225">
    <property type="entry name" value="PsdUridine_synth_RluC/D"/>
</dbReference>
<dbReference type="GO" id="GO:0000455">
    <property type="term" value="P:enzyme-directed rRNA pseudouridine synthesis"/>
    <property type="evidence" value="ECO:0007669"/>
    <property type="project" value="TreeGrafter"/>
</dbReference>
<protein>
    <recommendedName>
        <fullName evidence="7">Pseudouridine synthase</fullName>
        <ecNumber evidence="7">5.4.99.-</ecNumber>
    </recommendedName>
</protein>
<keyword evidence="3 6" id="KW-0694">RNA-binding</keyword>
<evidence type="ECO:0000256" key="4">
    <source>
        <dbReference type="ARBA" id="ARBA00023235"/>
    </source>
</evidence>
<comment type="function">
    <text evidence="7">Responsible for synthesis of pseudouridine from uracil.</text>
</comment>
<dbReference type="Pfam" id="PF01479">
    <property type="entry name" value="S4"/>
    <property type="match status" value="1"/>
</dbReference>
<dbReference type="InterPro" id="IPR020103">
    <property type="entry name" value="PsdUridine_synth_cat_dom_sf"/>
</dbReference>
<dbReference type="PANTHER" id="PTHR21600:SF44">
    <property type="entry name" value="RIBOSOMAL LARGE SUBUNIT PSEUDOURIDINE SYNTHASE D"/>
    <property type="match status" value="1"/>
</dbReference>
<dbReference type="OrthoDB" id="9807829at2"/>
<sequence length="304" mass="34858">MDIVEIYVGEEDDERIDAYLAKELNEISRSYIQKLIKENLVKVNGNCVKSKYLVKEGDCILVELPEPKKLEILPEDIPLDIVYEDEDIAVINKPQGMVVHPAPGNYSGTLVNALLYHFDNLSTINGIIRPGIVHRIDKDTSGLLVIAKNDFTHRILSEELKKHNIVRIYIALVHGNIKEDKGTINEPIGRHPVDRKKMAVTAKNSKEAITHFEVLERFGNYTLVKAQLETGRTHQIRVHMAYINHPVVGDFVYSNYKNKFNLQGQLLHARKLELIHPRTQKYMKFESSLPDYFLKVLDILNNNN</sequence>
<dbReference type="SMART" id="SM00363">
    <property type="entry name" value="S4"/>
    <property type="match status" value="1"/>
</dbReference>
<dbReference type="InterPro" id="IPR050188">
    <property type="entry name" value="RluA_PseudoU_synthase"/>
</dbReference>
<dbReference type="Gene3D" id="3.10.290.10">
    <property type="entry name" value="RNA-binding S4 domain"/>
    <property type="match status" value="1"/>
</dbReference>
<reference evidence="9 10" key="1">
    <citation type="submission" date="2016-11" db="EMBL/GenBank/DDBJ databases">
        <authorList>
            <person name="Jaros S."/>
            <person name="Januszkiewicz K."/>
            <person name="Wedrychowicz H."/>
        </authorList>
    </citation>
    <scope>NUCLEOTIDE SEQUENCE [LARGE SCALE GENOMIC DNA]</scope>
    <source>
        <strain evidence="9 10">DSM 13106</strain>
    </source>
</reference>
<dbReference type="CDD" id="cd00165">
    <property type="entry name" value="S4"/>
    <property type="match status" value="1"/>
</dbReference>